<dbReference type="InterPro" id="IPR011258">
    <property type="entry name" value="BPG-indep_PGM_N"/>
</dbReference>
<dbReference type="Proteomes" id="UP000228812">
    <property type="component" value="Unassembled WGS sequence"/>
</dbReference>
<evidence type="ECO:0000259" key="14">
    <source>
        <dbReference type="Pfam" id="PF06415"/>
    </source>
</evidence>
<evidence type="ECO:0000313" key="15">
    <source>
        <dbReference type="EMBL" id="PIP30130.1"/>
    </source>
</evidence>
<feature type="binding site" evidence="9">
    <location>
        <begin position="152"/>
        <end position="153"/>
    </location>
    <ligand>
        <name>substrate</name>
    </ligand>
</feature>
<dbReference type="Gene3D" id="3.40.1450.10">
    <property type="entry name" value="BPG-independent phosphoglycerate mutase, domain B"/>
    <property type="match status" value="1"/>
</dbReference>
<dbReference type="InterPro" id="IPR017850">
    <property type="entry name" value="Alkaline_phosphatase_core_sf"/>
</dbReference>
<feature type="binding site" evidence="9 12">
    <location>
        <position position="11"/>
    </location>
    <ligand>
        <name>Mn(2+)</name>
        <dbReference type="ChEBI" id="CHEBI:29035"/>
        <label>2</label>
    </ligand>
</feature>
<comment type="pathway">
    <text evidence="3 9">Carbohydrate degradation; glycolysis; pyruvate from D-glyceraldehyde 3-phosphate: step 3/5.</text>
</comment>
<comment type="similarity">
    <text evidence="4 9">Belongs to the BPG-independent phosphoglycerate mutase family.</text>
</comment>
<dbReference type="NCBIfam" id="TIGR01307">
    <property type="entry name" value="pgm_bpd_ind"/>
    <property type="match status" value="1"/>
</dbReference>
<dbReference type="AlphaFoldDB" id="A0A2G9ZC07"/>
<gene>
    <name evidence="9" type="primary">gpmI</name>
    <name evidence="15" type="ORF">COX26_00360</name>
</gene>
<feature type="binding site" evidence="9">
    <location>
        <position position="328"/>
    </location>
    <ligand>
        <name>substrate</name>
    </ligand>
</feature>
<evidence type="ECO:0000256" key="5">
    <source>
        <dbReference type="ARBA" id="ARBA00022723"/>
    </source>
</evidence>
<dbReference type="PANTHER" id="PTHR31637:SF0">
    <property type="entry name" value="2,3-BISPHOSPHOGLYCERATE-INDEPENDENT PHOSPHOGLYCERATE MUTASE"/>
    <property type="match status" value="1"/>
</dbReference>
<dbReference type="EC" id="5.4.2.12" evidence="9 10"/>
<evidence type="ECO:0000256" key="7">
    <source>
        <dbReference type="ARBA" id="ARBA00023211"/>
    </source>
</evidence>
<dbReference type="GO" id="GO:0006007">
    <property type="term" value="P:glucose catabolic process"/>
    <property type="evidence" value="ECO:0007669"/>
    <property type="project" value="InterPro"/>
</dbReference>
<dbReference type="Pfam" id="PF01676">
    <property type="entry name" value="Metalloenzyme"/>
    <property type="match status" value="1"/>
</dbReference>
<feature type="domain" description="Metalloenzyme" evidence="13">
    <location>
        <begin position="4"/>
        <end position="501"/>
    </location>
</feature>
<feature type="binding site" evidence="9 12">
    <location>
        <position position="399"/>
    </location>
    <ligand>
        <name>Mn(2+)</name>
        <dbReference type="ChEBI" id="CHEBI:29035"/>
        <label>1</label>
    </ligand>
</feature>
<keyword evidence="5 9" id="KW-0479">Metal-binding</keyword>
<evidence type="ECO:0000313" key="16">
    <source>
        <dbReference type="Proteomes" id="UP000228812"/>
    </source>
</evidence>
<dbReference type="SUPFAM" id="SSF53649">
    <property type="entry name" value="Alkaline phosphatase-like"/>
    <property type="match status" value="1"/>
</dbReference>
<comment type="catalytic activity">
    <reaction evidence="1 9">
        <text>(2R)-2-phosphoglycerate = (2R)-3-phosphoglycerate</text>
        <dbReference type="Rhea" id="RHEA:15901"/>
        <dbReference type="ChEBI" id="CHEBI:58272"/>
        <dbReference type="ChEBI" id="CHEBI:58289"/>
        <dbReference type="EC" id="5.4.2.12"/>
    </reaction>
</comment>
<reference evidence="15 16" key="1">
    <citation type="submission" date="2017-09" db="EMBL/GenBank/DDBJ databases">
        <title>Depth-based differentiation of microbial function through sediment-hosted aquifers and enrichment of novel symbionts in the deep terrestrial subsurface.</title>
        <authorList>
            <person name="Probst A.J."/>
            <person name="Ladd B."/>
            <person name="Jarett J.K."/>
            <person name="Geller-Mcgrath D.E."/>
            <person name="Sieber C.M."/>
            <person name="Emerson J.B."/>
            <person name="Anantharaman K."/>
            <person name="Thomas B.C."/>
            <person name="Malmstrom R."/>
            <person name="Stieglmeier M."/>
            <person name="Klingl A."/>
            <person name="Woyke T."/>
            <person name="Ryan C.M."/>
            <person name="Banfield J.F."/>
        </authorList>
    </citation>
    <scope>NUCLEOTIDE SEQUENCE [LARGE SCALE GENOMIC DNA]</scope>
    <source>
        <strain evidence="15">CG23_combo_of_CG06-09_8_20_14_all_54_14</strain>
    </source>
</reference>
<feature type="binding site" evidence="9">
    <location>
        <position position="122"/>
    </location>
    <ligand>
        <name>substrate</name>
    </ligand>
</feature>
<comment type="caution">
    <text evidence="15">The sequence shown here is derived from an EMBL/GenBank/DDBJ whole genome shotgun (WGS) entry which is preliminary data.</text>
</comment>
<feature type="binding site" evidence="9 12">
    <location>
        <position position="437"/>
    </location>
    <ligand>
        <name>Mn(2+)</name>
        <dbReference type="ChEBI" id="CHEBI:29035"/>
        <label>2</label>
    </ligand>
</feature>
<feature type="binding site" evidence="9">
    <location>
        <position position="191"/>
    </location>
    <ligand>
        <name>substrate</name>
    </ligand>
</feature>
<feature type="domain" description="BPG-independent PGAM N-terminal" evidence="14">
    <location>
        <begin position="81"/>
        <end position="290"/>
    </location>
</feature>
<dbReference type="HAMAP" id="MF_01038">
    <property type="entry name" value="GpmI"/>
    <property type="match status" value="1"/>
</dbReference>
<feature type="binding site" evidence="9">
    <location>
        <position position="185"/>
    </location>
    <ligand>
        <name>substrate</name>
    </ligand>
</feature>
<organism evidence="15 16">
    <name type="scientific">Candidatus Jorgensenbacteria bacterium CG23_combo_of_CG06-09_8_20_14_all_54_14</name>
    <dbReference type="NCBI Taxonomy" id="1974595"/>
    <lineage>
        <taxon>Bacteria</taxon>
        <taxon>Candidatus Joergenseniibacteriota</taxon>
    </lineage>
</organism>
<keyword evidence="8 9" id="KW-0413">Isomerase</keyword>
<dbReference type="FunFam" id="3.40.1450.10:FF:000002">
    <property type="entry name" value="2,3-bisphosphoglycerate-independent phosphoglycerate mutase"/>
    <property type="match status" value="1"/>
</dbReference>
<dbReference type="InterPro" id="IPR036646">
    <property type="entry name" value="PGAM_B_sf"/>
</dbReference>
<sequence>MKHTVVLAILDGWGVGSPDQSNPIYAAAPETIRTIESDFPSGALQASGITVGLPWEEGGDSEVGHLTIGAGKVIYQHFPKISLAITSGEFFKNGALLGAFAHARAHHSAVHLVGLLTAGNVHASLTHLYALVEMAKRESCSALFLQLITDGRDSPPESAGNLVGEVQKKLQAAGGAGEIVSVVGRYYAMNRDGHWDRTAKAYALFTEGAAARPLGEALTRAYRKNLNDEFIEPTTLGAPHPIRDGDAVIFFNFREDSMRQLAQAFVDPAFNQFPRKPLQELYVATMTGYHESFRRVPVAFPTEPVEYPLGRVLADHGKVQLRIAETQKYAHVTYFMNGFRDEPFPNEYRVLIPSMETMHPEEQPEMMAHTITDRVLEALSEGSFDFIVMNYANPDIIAHTGNYDATLQAVRVVDRELGRLLAAVRAGDHVLIITSDHGNAESVQDLQTGERETRHNTNPVPFYLVGNAFAGIAPRNPGGRLQVIGLLADVAPTILELMGIPKPDAMTGESLLRQLL</sequence>
<comment type="subunit">
    <text evidence="9">Monomer.</text>
</comment>
<dbReference type="GO" id="GO:0005737">
    <property type="term" value="C:cytoplasm"/>
    <property type="evidence" value="ECO:0007669"/>
    <property type="project" value="InterPro"/>
</dbReference>
<keyword evidence="6 9" id="KW-0324">Glycolysis</keyword>
<dbReference type="InterPro" id="IPR005995">
    <property type="entry name" value="Pgm_bpd_ind"/>
</dbReference>
<evidence type="ECO:0000256" key="2">
    <source>
        <dbReference type="ARBA" id="ARBA00002315"/>
    </source>
</evidence>
<name>A0A2G9ZC07_9BACT</name>
<proteinExistence type="inferred from homology"/>
<evidence type="ECO:0000256" key="8">
    <source>
        <dbReference type="ARBA" id="ARBA00023235"/>
    </source>
</evidence>
<evidence type="ECO:0000256" key="4">
    <source>
        <dbReference type="ARBA" id="ARBA00008819"/>
    </source>
</evidence>
<dbReference type="InterPro" id="IPR006124">
    <property type="entry name" value="Metalloenzyme"/>
</dbReference>
<feature type="binding site" evidence="9 12">
    <location>
        <position position="436"/>
    </location>
    <ligand>
        <name>Mn(2+)</name>
        <dbReference type="ChEBI" id="CHEBI:29035"/>
        <label>2</label>
    </ligand>
</feature>
<feature type="binding site" evidence="9 12">
    <location>
        <position position="455"/>
    </location>
    <ligand>
        <name>Mn(2+)</name>
        <dbReference type="ChEBI" id="CHEBI:29035"/>
        <label>1</label>
    </ligand>
</feature>
<evidence type="ECO:0000256" key="12">
    <source>
        <dbReference type="PIRSR" id="PIRSR001492-3"/>
    </source>
</evidence>
<dbReference type="GO" id="GO:0004619">
    <property type="term" value="F:phosphoglycerate mutase activity"/>
    <property type="evidence" value="ECO:0007669"/>
    <property type="project" value="UniProtKB-UniRule"/>
</dbReference>
<evidence type="ECO:0000256" key="1">
    <source>
        <dbReference type="ARBA" id="ARBA00000370"/>
    </source>
</evidence>
<comment type="function">
    <text evidence="2 9">Catalyzes the interconversion of 2-phosphoglycerate and 3-phosphoglycerate.</text>
</comment>
<protein>
    <recommendedName>
        <fullName evidence="9 10">2,3-bisphosphoglycerate-independent phosphoglycerate mutase</fullName>
        <shortName evidence="9">BPG-independent PGAM</shortName>
        <shortName evidence="9">Phosphoglyceromutase</shortName>
        <shortName evidence="9">iPGM</shortName>
        <ecNumber evidence="9 10">5.4.2.12</ecNumber>
    </recommendedName>
</protein>
<dbReference type="SUPFAM" id="SSF64158">
    <property type="entry name" value="2,3-Bisphosphoglycerate-independent phosphoglycerate mutase, substrate-binding domain"/>
    <property type="match status" value="1"/>
</dbReference>
<evidence type="ECO:0000256" key="3">
    <source>
        <dbReference type="ARBA" id="ARBA00004798"/>
    </source>
</evidence>
<comment type="cofactor">
    <cofactor evidence="9">
        <name>Mn(2+)</name>
        <dbReference type="ChEBI" id="CHEBI:29035"/>
    </cofactor>
    <text evidence="9">Binds 2 manganese ions per subunit.</text>
</comment>
<evidence type="ECO:0000256" key="10">
    <source>
        <dbReference type="NCBIfam" id="TIGR01307"/>
    </source>
</evidence>
<accession>A0A2G9ZC07</accession>
<dbReference type="PIRSF" id="PIRSF001492">
    <property type="entry name" value="IPGAM"/>
    <property type="match status" value="1"/>
</dbReference>
<dbReference type="GO" id="GO:0006096">
    <property type="term" value="P:glycolytic process"/>
    <property type="evidence" value="ECO:0007669"/>
    <property type="project" value="UniProtKB-UniRule"/>
</dbReference>
<dbReference type="PANTHER" id="PTHR31637">
    <property type="entry name" value="2,3-BISPHOSPHOGLYCERATE-INDEPENDENT PHOSPHOGLYCERATE MUTASE"/>
    <property type="match status" value="1"/>
</dbReference>
<dbReference type="Gene3D" id="3.40.720.10">
    <property type="entry name" value="Alkaline Phosphatase, subunit A"/>
    <property type="match status" value="1"/>
</dbReference>
<evidence type="ECO:0000256" key="9">
    <source>
        <dbReference type="HAMAP-Rule" id="MF_01038"/>
    </source>
</evidence>
<comment type="caution">
    <text evidence="9">Lacks conserved residue(s) required for the propagation of feature annotation.</text>
</comment>
<dbReference type="EMBL" id="PCRZ01000008">
    <property type="protein sequence ID" value="PIP30130.1"/>
    <property type="molecule type" value="Genomic_DNA"/>
</dbReference>
<dbReference type="CDD" id="cd16010">
    <property type="entry name" value="iPGM"/>
    <property type="match status" value="1"/>
</dbReference>
<evidence type="ECO:0000256" key="11">
    <source>
        <dbReference type="PIRSR" id="PIRSR001492-1"/>
    </source>
</evidence>
<feature type="binding site" evidence="9 12">
    <location>
        <position position="395"/>
    </location>
    <ligand>
        <name>Mn(2+)</name>
        <dbReference type="ChEBI" id="CHEBI:29035"/>
        <label>1</label>
    </ligand>
</feature>
<keyword evidence="7 9" id="KW-0464">Manganese</keyword>
<feature type="binding site" evidence="9 12">
    <location>
        <position position="61"/>
    </location>
    <ligand>
        <name>Mn(2+)</name>
        <dbReference type="ChEBI" id="CHEBI:29035"/>
        <label>2</label>
    </ligand>
</feature>
<evidence type="ECO:0000256" key="6">
    <source>
        <dbReference type="ARBA" id="ARBA00023152"/>
    </source>
</evidence>
<dbReference type="UniPathway" id="UPA00109">
    <property type="reaction ID" value="UER00186"/>
</dbReference>
<evidence type="ECO:0000259" key="13">
    <source>
        <dbReference type="Pfam" id="PF01676"/>
    </source>
</evidence>
<dbReference type="Pfam" id="PF06415">
    <property type="entry name" value="iPGM_N"/>
    <property type="match status" value="1"/>
</dbReference>
<feature type="active site" description="Phosphoserine intermediate" evidence="9 11">
    <location>
        <position position="61"/>
    </location>
</feature>
<dbReference type="GO" id="GO:0030145">
    <property type="term" value="F:manganese ion binding"/>
    <property type="evidence" value="ECO:0007669"/>
    <property type="project" value="UniProtKB-UniRule"/>
</dbReference>